<comment type="caution">
    <text evidence="8">The sequence shown here is derived from an EMBL/GenBank/DDBJ whole genome shotgun (WGS) entry which is preliminary data.</text>
</comment>
<dbReference type="GO" id="GO:0003755">
    <property type="term" value="F:peptidyl-prolyl cis-trans isomerase activity"/>
    <property type="evidence" value="ECO:0007669"/>
    <property type="project" value="UniProtKB-EC"/>
</dbReference>
<dbReference type="RefSeq" id="WP_213257873.1">
    <property type="nucleotide sequence ID" value="NZ_JAGYWA010000004.1"/>
</dbReference>
<evidence type="ECO:0000313" key="9">
    <source>
        <dbReference type="Proteomes" id="UP001595935"/>
    </source>
</evidence>
<dbReference type="PANTHER" id="PTHR43811:SF19">
    <property type="entry name" value="39 KDA FK506-BINDING NUCLEAR PROTEIN"/>
    <property type="match status" value="1"/>
</dbReference>
<dbReference type="EC" id="5.2.1.8" evidence="6"/>
<comment type="similarity">
    <text evidence="2 6">Belongs to the FKBP-type PPIase family.</text>
</comment>
<organism evidence="8 9">
    <name type="scientific">Flavobacterium branchiicola</name>
    <dbReference type="NCBI Taxonomy" id="1114875"/>
    <lineage>
        <taxon>Bacteria</taxon>
        <taxon>Pseudomonadati</taxon>
        <taxon>Bacteroidota</taxon>
        <taxon>Flavobacteriia</taxon>
        <taxon>Flavobacteriales</taxon>
        <taxon>Flavobacteriaceae</taxon>
        <taxon>Flavobacterium</taxon>
    </lineage>
</organism>
<evidence type="ECO:0000256" key="6">
    <source>
        <dbReference type="RuleBase" id="RU003915"/>
    </source>
</evidence>
<protein>
    <recommendedName>
        <fullName evidence="6">Peptidyl-prolyl cis-trans isomerase</fullName>
        <ecNumber evidence="6">5.2.1.8</ecNumber>
    </recommendedName>
</protein>
<keyword evidence="9" id="KW-1185">Reference proteome</keyword>
<gene>
    <name evidence="8" type="ORF">ACFO5S_10430</name>
</gene>
<evidence type="ECO:0000256" key="5">
    <source>
        <dbReference type="PROSITE-ProRule" id="PRU00277"/>
    </source>
</evidence>
<dbReference type="EMBL" id="JBHSGV010000004">
    <property type="protein sequence ID" value="MFC4747866.1"/>
    <property type="molecule type" value="Genomic_DNA"/>
</dbReference>
<dbReference type="Gene3D" id="3.10.50.40">
    <property type="match status" value="1"/>
</dbReference>
<reference evidence="9" key="1">
    <citation type="journal article" date="2019" name="Int. J. Syst. Evol. Microbiol.">
        <title>The Global Catalogue of Microorganisms (GCM) 10K type strain sequencing project: providing services to taxonomists for standard genome sequencing and annotation.</title>
        <authorList>
            <consortium name="The Broad Institute Genomics Platform"/>
            <consortium name="The Broad Institute Genome Sequencing Center for Infectious Disease"/>
            <person name="Wu L."/>
            <person name="Ma J."/>
        </authorList>
    </citation>
    <scope>NUCLEOTIDE SEQUENCE [LARGE SCALE GENOMIC DNA]</scope>
    <source>
        <strain evidence="9">WYCCWR 13023</strain>
    </source>
</reference>
<accession>A0ABV9PEP9</accession>
<evidence type="ECO:0000313" key="8">
    <source>
        <dbReference type="EMBL" id="MFC4747866.1"/>
    </source>
</evidence>
<proteinExistence type="inferred from homology"/>
<feature type="domain" description="PPIase FKBP-type" evidence="7">
    <location>
        <begin position="72"/>
        <end position="154"/>
    </location>
</feature>
<comment type="catalytic activity">
    <reaction evidence="1 5 6">
        <text>[protein]-peptidylproline (omega=180) = [protein]-peptidylproline (omega=0)</text>
        <dbReference type="Rhea" id="RHEA:16237"/>
        <dbReference type="Rhea" id="RHEA-COMP:10747"/>
        <dbReference type="Rhea" id="RHEA-COMP:10748"/>
        <dbReference type="ChEBI" id="CHEBI:83833"/>
        <dbReference type="ChEBI" id="CHEBI:83834"/>
        <dbReference type="EC" id="5.2.1.8"/>
    </reaction>
</comment>
<dbReference type="Pfam" id="PF00254">
    <property type="entry name" value="FKBP_C"/>
    <property type="match status" value="1"/>
</dbReference>
<keyword evidence="3 5" id="KW-0697">Rotamase</keyword>
<dbReference type="PROSITE" id="PS51257">
    <property type="entry name" value="PROKAR_LIPOPROTEIN"/>
    <property type="match status" value="1"/>
</dbReference>
<evidence type="ECO:0000259" key="7">
    <source>
        <dbReference type="PROSITE" id="PS50059"/>
    </source>
</evidence>
<evidence type="ECO:0000256" key="3">
    <source>
        <dbReference type="ARBA" id="ARBA00023110"/>
    </source>
</evidence>
<name>A0ABV9PEP9_9FLAO</name>
<evidence type="ECO:0000256" key="1">
    <source>
        <dbReference type="ARBA" id="ARBA00000971"/>
    </source>
</evidence>
<keyword evidence="4 5" id="KW-0413">Isomerase</keyword>
<dbReference type="Proteomes" id="UP001595935">
    <property type="component" value="Unassembled WGS sequence"/>
</dbReference>
<evidence type="ECO:0000256" key="2">
    <source>
        <dbReference type="ARBA" id="ARBA00006577"/>
    </source>
</evidence>
<dbReference type="PROSITE" id="PS50059">
    <property type="entry name" value="FKBP_PPIASE"/>
    <property type="match status" value="1"/>
</dbReference>
<dbReference type="PANTHER" id="PTHR43811">
    <property type="entry name" value="FKBP-TYPE PEPTIDYL-PROLYL CIS-TRANS ISOMERASE FKPA"/>
    <property type="match status" value="1"/>
</dbReference>
<dbReference type="InterPro" id="IPR001179">
    <property type="entry name" value="PPIase_FKBP_dom"/>
</dbReference>
<evidence type="ECO:0000256" key="4">
    <source>
        <dbReference type="ARBA" id="ARBA00023235"/>
    </source>
</evidence>
<sequence length="155" mass="16944">MKYILTAVIAMTLFISCSGNDNLQEQKTDYTKENDKEIVDYLAKNKLTAQKTASGLYYIINEAGTGAQPTSNSRVTVTYKGYYTSGTVFDKRTEPISFNLSEVITGWKEGIPFFKEGGSGVLLVPSHLGYGSYTQRGIPGGSVLVFDISLISVDK</sequence>
<dbReference type="SUPFAM" id="SSF54534">
    <property type="entry name" value="FKBP-like"/>
    <property type="match status" value="1"/>
</dbReference>
<dbReference type="InterPro" id="IPR046357">
    <property type="entry name" value="PPIase_dom_sf"/>
</dbReference>